<organism evidence="2 3">
    <name type="scientific">Nocardioides humilatus</name>
    <dbReference type="NCBI Taxonomy" id="2607660"/>
    <lineage>
        <taxon>Bacteria</taxon>
        <taxon>Bacillati</taxon>
        <taxon>Actinomycetota</taxon>
        <taxon>Actinomycetes</taxon>
        <taxon>Propionibacteriales</taxon>
        <taxon>Nocardioidaceae</taxon>
        <taxon>Nocardioides</taxon>
    </lineage>
</organism>
<keyword evidence="3" id="KW-1185">Reference proteome</keyword>
<comment type="caution">
    <text evidence="2">The sequence shown here is derived from an EMBL/GenBank/DDBJ whole genome shotgun (WGS) entry which is preliminary data.</text>
</comment>
<dbReference type="RefSeq" id="WP_149726530.1">
    <property type="nucleotide sequence ID" value="NZ_VUJV01000001.1"/>
</dbReference>
<dbReference type="Pfam" id="PF04991">
    <property type="entry name" value="LicD"/>
    <property type="match status" value="1"/>
</dbReference>
<dbReference type="GO" id="GO:0032259">
    <property type="term" value="P:methylation"/>
    <property type="evidence" value="ECO:0007669"/>
    <property type="project" value="UniProtKB-KW"/>
</dbReference>
<reference evidence="2 3" key="2">
    <citation type="submission" date="2019-09" db="EMBL/GenBank/DDBJ databases">
        <authorList>
            <person name="Jin C."/>
        </authorList>
    </citation>
    <scope>NUCLEOTIDE SEQUENCE [LARGE SCALE GENOMIC DNA]</scope>
    <source>
        <strain evidence="2 3">BN130099</strain>
    </source>
</reference>
<dbReference type="CDD" id="cd02440">
    <property type="entry name" value="AdoMet_MTases"/>
    <property type="match status" value="1"/>
</dbReference>
<dbReference type="SUPFAM" id="SSF53335">
    <property type="entry name" value="S-adenosyl-L-methionine-dependent methyltransferases"/>
    <property type="match status" value="1"/>
</dbReference>
<dbReference type="InterPro" id="IPR052613">
    <property type="entry name" value="LicD_transferase"/>
</dbReference>
<protein>
    <submittedName>
        <fullName evidence="2">Class I SAM-dependent methyltransferase</fullName>
    </submittedName>
</protein>
<dbReference type="GO" id="GO:0009100">
    <property type="term" value="P:glycoprotein metabolic process"/>
    <property type="evidence" value="ECO:0007669"/>
    <property type="project" value="UniProtKB-ARBA"/>
</dbReference>
<dbReference type="GO" id="GO:0008168">
    <property type="term" value="F:methyltransferase activity"/>
    <property type="evidence" value="ECO:0007669"/>
    <property type="project" value="UniProtKB-KW"/>
</dbReference>
<gene>
    <name evidence="2" type="ORF">F0U44_01730</name>
</gene>
<dbReference type="AlphaFoldDB" id="A0A5B1LMM9"/>
<proteinExistence type="predicted"/>
<evidence type="ECO:0000313" key="2">
    <source>
        <dbReference type="EMBL" id="KAA1421070.1"/>
    </source>
</evidence>
<sequence>MSDQNPDAEPTGQTEDLGALRVRDNRLVLPADLDPESTYDVLLNDRHVWSVQPQNDTTAGRGGLVAKWPASLHRYLSGHADVVIREHVGGTVVARAHHVFQGADDQQVDVVDRSGNPLIIDKYGKLIRPLSAEGTDTLSELMDQVEDLITCMREKAGVPTFIAYGTLLGAVRNGQLIGHDNDLDIAYLSDHAYPVDVLREAYRIERVLLAEGWSVRRGSGARMNVRMRLSDDSVRFVDVFTAHWVEGVLYIPQDTGFRLERETIVPLTTVELLGRQVPAPADYETLLAATYGKGWATPDPSFKYETPRWLSRRIGGWFGGLRTHRKQWDTFYAAHRSALPTKPSPFARWVREHYPSDRPMVDIGAGNARDARWFARTTGRPVTAIDYTIGAMLRAQRRVSDSVPLSFEVLNLYDAREALGLGVRLSRLETPADVYARFLLHALEDVGRENFWRVASMALRAGGHLFLEFRTTEDRKRPHVFQQVGRRYLDPATVVAEIEAAGGRVLHQESGTGLAPFKTEDPHVCRIVATWS</sequence>
<evidence type="ECO:0000259" key="1">
    <source>
        <dbReference type="Pfam" id="PF04991"/>
    </source>
</evidence>
<dbReference type="Proteomes" id="UP000325003">
    <property type="component" value="Unassembled WGS sequence"/>
</dbReference>
<dbReference type="Gene3D" id="3.40.50.150">
    <property type="entry name" value="Vaccinia Virus protein VP39"/>
    <property type="match status" value="1"/>
</dbReference>
<dbReference type="EMBL" id="VUJV01000001">
    <property type="protein sequence ID" value="KAA1421070.1"/>
    <property type="molecule type" value="Genomic_DNA"/>
</dbReference>
<name>A0A5B1LMM9_9ACTN</name>
<dbReference type="PANTHER" id="PTHR13627">
    <property type="entry name" value="FUKUTIN RELATED PROTEIN"/>
    <property type="match status" value="1"/>
</dbReference>
<evidence type="ECO:0000313" key="3">
    <source>
        <dbReference type="Proteomes" id="UP000325003"/>
    </source>
</evidence>
<dbReference type="PANTHER" id="PTHR13627:SF31">
    <property type="entry name" value="RIBITOL 5-PHOSPHATE TRANSFERASE FKRP"/>
    <property type="match status" value="1"/>
</dbReference>
<dbReference type="InterPro" id="IPR029063">
    <property type="entry name" value="SAM-dependent_MTases_sf"/>
</dbReference>
<accession>A0A5B1LMM9</accession>
<dbReference type="InterPro" id="IPR007074">
    <property type="entry name" value="LicD/FKTN/FKRP_NTP_transf"/>
</dbReference>
<feature type="domain" description="LicD/FKTN/FKRP nucleotidyltransferase" evidence="1">
    <location>
        <begin position="155"/>
        <end position="187"/>
    </location>
</feature>
<reference evidence="2 3" key="1">
    <citation type="submission" date="2019-09" db="EMBL/GenBank/DDBJ databases">
        <title>Nocardioides panacisoli sp. nov., isolated from the soil of a ginseng field.</title>
        <authorList>
            <person name="Cho C."/>
        </authorList>
    </citation>
    <scope>NUCLEOTIDE SEQUENCE [LARGE SCALE GENOMIC DNA]</scope>
    <source>
        <strain evidence="2 3">BN130099</strain>
    </source>
</reference>
<keyword evidence="2" id="KW-0489">Methyltransferase</keyword>
<keyword evidence="2" id="KW-0808">Transferase</keyword>